<dbReference type="GO" id="GO:0006508">
    <property type="term" value="P:proteolysis"/>
    <property type="evidence" value="ECO:0007669"/>
    <property type="project" value="UniProtKB-KW"/>
</dbReference>
<dbReference type="Gene3D" id="2.40.10.10">
    <property type="entry name" value="Trypsin-like serine proteases"/>
    <property type="match status" value="1"/>
</dbReference>
<dbReference type="VEuPathDB" id="VectorBase:AALFPA_074698"/>
<dbReference type="InterPro" id="IPR043504">
    <property type="entry name" value="Peptidase_S1_PA_chymotrypsin"/>
</dbReference>
<reference evidence="9" key="1">
    <citation type="submission" date="2016-03" db="EMBL/GenBank/DDBJ databases">
        <title>RNAseq analyses of the sensorial organs of adult female Aedes albopictus.</title>
        <authorList>
            <person name="Fabrizio L."/>
            <person name="Ribeiro J.M."/>
            <person name="Arca B."/>
        </authorList>
    </citation>
    <scope>NUCLEOTIDE SEQUENCE</scope>
</reference>
<organism evidence="9">
    <name type="scientific">Aedes albopictus</name>
    <name type="common">Asian tiger mosquito</name>
    <name type="synonym">Stegomyia albopicta</name>
    <dbReference type="NCBI Taxonomy" id="7160"/>
    <lineage>
        <taxon>Eukaryota</taxon>
        <taxon>Metazoa</taxon>
        <taxon>Ecdysozoa</taxon>
        <taxon>Arthropoda</taxon>
        <taxon>Hexapoda</taxon>
        <taxon>Insecta</taxon>
        <taxon>Pterygota</taxon>
        <taxon>Neoptera</taxon>
        <taxon>Endopterygota</taxon>
        <taxon>Diptera</taxon>
        <taxon>Nematocera</taxon>
        <taxon>Culicoidea</taxon>
        <taxon>Culicidae</taxon>
        <taxon>Culicinae</taxon>
        <taxon>Aedini</taxon>
        <taxon>Aedes</taxon>
        <taxon>Stegomyia</taxon>
    </lineage>
</organism>
<protein>
    <recommendedName>
        <fullName evidence="5">Phenoloxidase-activating factor 2</fullName>
    </recommendedName>
    <alternativeName>
        <fullName evidence="6">Prophenoloxidase-activating factor II</fullName>
    </alternativeName>
</protein>
<evidence type="ECO:0000256" key="4">
    <source>
        <dbReference type="ARBA" id="ARBA00024195"/>
    </source>
</evidence>
<dbReference type="AlphaFoldDB" id="A0A1W7R7Z1"/>
<dbReference type="InterPro" id="IPR001314">
    <property type="entry name" value="Peptidase_S1A"/>
</dbReference>
<keyword evidence="7" id="KW-0732">Signal</keyword>
<accession>A0A1W7R7Z1</accession>
<dbReference type="Pfam" id="PF18322">
    <property type="entry name" value="CLIP_1"/>
    <property type="match status" value="1"/>
</dbReference>
<keyword evidence="9" id="KW-0378">Hydrolase</keyword>
<keyword evidence="9" id="KW-0645">Protease</keyword>
<evidence type="ECO:0000256" key="1">
    <source>
        <dbReference type="ARBA" id="ARBA00004613"/>
    </source>
</evidence>
<dbReference type="PRINTS" id="PR00722">
    <property type="entry name" value="CHYMOTRYPSIN"/>
</dbReference>
<dbReference type="SMART" id="SM00020">
    <property type="entry name" value="Tryp_SPc"/>
    <property type="match status" value="1"/>
</dbReference>
<evidence type="ECO:0000256" key="2">
    <source>
        <dbReference type="ARBA" id="ARBA00022525"/>
    </source>
</evidence>
<keyword evidence="3" id="KW-1015">Disulfide bond</keyword>
<feature type="chain" id="PRO_5012032126" description="Phenoloxidase-activating factor 2" evidence="7">
    <location>
        <begin position="25"/>
        <end position="397"/>
    </location>
</feature>
<evidence type="ECO:0000259" key="8">
    <source>
        <dbReference type="PROSITE" id="PS50240"/>
    </source>
</evidence>
<dbReference type="GO" id="GO:0005576">
    <property type="term" value="C:extracellular region"/>
    <property type="evidence" value="ECO:0007669"/>
    <property type="project" value="UniProtKB-SubCell"/>
</dbReference>
<dbReference type="FunFam" id="2.40.10.10:FF:000038">
    <property type="entry name" value="Serine protease"/>
    <property type="match status" value="1"/>
</dbReference>
<keyword evidence="2" id="KW-0964">Secreted</keyword>
<name>A0A1W7R7Z1_AEDAL</name>
<proteinExistence type="inferred from homology"/>
<feature type="domain" description="Peptidase S1" evidence="8">
    <location>
        <begin position="132"/>
        <end position="393"/>
    </location>
</feature>
<evidence type="ECO:0000256" key="5">
    <source>
        <dbReference type="ARBA" id="ARBA00068096"/>
    </source>
</evidence>
<dbReference type="GO" id="GO:0004252">
    <property type="term" value="F:serine-type endopeptidase activity"/>
    <property type="evidence" value="ECO:0007669"/>
    <property type="project" value="InterPro"/>
</dbReference>
<dbReference type="VEuPathDB" id="VectorBase:AALF026383"/>
<sequence length="397" mass="43632">MRLIWTLLVATLALIAYCGRFVSGKDSSEEDEDIFKNLKTCPLGYCVAVHQCIEGTINDKGVGIIEIRFGDDPIEVDLDNKDPDPCEEFLMKCCARNGTVPLKPVELTTEKLLPDYGDLNEGTNAVTKSPPLACGQNRPDGYIYKVKNSGMGQFGEFPWMAALLKRRTLLGIDTSEYICGGSLIHPQVVLTAAHCIKNFTDALDTLVVRLGEWDTVNENEPLKHENRAVRKLILHENYVEATAHNDLALLILDQQASLNVHINPICLPSADDNFDEQRCMVSGWGNFDRDGKYAEVLKKIEVPVIPRKKCKQLFRATILGPFFNLHKSLICAGGEAGVDTCKGDGGSPLACERNGVFVQGGIVAWGIGCGGENVPAAYVSVSKFVDWIKEKMQAENV</sequence>
<dbReference type="Pfam" id="PF00089">
    <property type="entry name" value="Trypsin"/>
    <property type="match status" value="1"/>
</dbReference>
<evidence type="ECO:0000256" key="6">
    <source>
        <dbReference type="ARBA" id="ARBA00076468"/>
    </source>
</evidence>
<dbReference type="PANTHER" id="PTHR24258:SF129">
    <property type="entry name" value="LP15124P-RELATED"/>
    <property type="match status" value="1"/>
</dbReference>
<dbReference type="PROSITE" id="PS50240">
    <property type="entry name" value="TRYPSIN_DOM"/>
    <property type="match status" value="1"/>
</dbReference>
<dbReference type="InterPro" id="IPR009003">
    <property type="entry name" value="Peptidase_S1_PA"/>
</dbReference>
<comment type="similarity">
    <text evidence="4">Belongs to the peptidase S1 family. CLIP subfamily.</text>
</comment>
<dbReference type="InterPro" id="IPR001254">
    <property type="entry name" value="Trypsin_dom"/>
</dbReference>
<evidence type="ECO:0000313" key="9">
    <source>
        <dbReference type="EMBL" id="JAV47249.1"/>
    </source>
</evidence>
<dbReference type="VEuPathDB" id="VectorBase:AALC636_004817"/>
<feature type="signal peptide" evidence="7">
    <location>
        <begin position="1"/>
        <end position="24"/>
    </location>
</feature>
<dbReference type="PANTHER" id="PTHR24258">
    <property type="entry name" value="SERINE PROTEASE-RELATED"/>
    <property type="match status" value="1"/>
</dbReference>
<evidence type="ECO:0000256" key="3">
    <source>
        <dbReference type="ARBA" id="ARBA00023157"/>
    </source>
</evidence>
<dbReference type="InterPro" id="IPR018114">
    <property type="entry name" value="TRYPSIN_HIS"/>
</dbReference>
<dbReference type="SUPFAM" id="SSF50494">
    <property type="entry name" value="Trypsin-like serine proteases"/>
    <property type="match status" value="1"/>
</dbReference>
<dbReference type="CDD" id="cd00190">
    <property type="entry name" value="Tryp_SPc"/>
    <property type="match status" value="1"/>
</dbReference>
<comment type="subcellular location">
    <subcellularLocation>
        <location evidence="1">Secreted</location>
    </subcellularLocation>
</comment>
<dbReference type="EMBL" id="GEHC01000396">
    <property type="protein sequence ID" value="JAV47249.1"/>
    <property type="molecule type" value="Transcribed_RNA"/>
</dbReference>
<dbReference type="PROSITE" id="PS00134">
    <property type="entry name" value="TRYPSIN_HIS"/>
    <property type="match status" value="1"/>
</dbReference>
<evidence type="ECO:0000256" key="7">
    <source>
        <dbReference type="SAM" id="SignalP"/>
    </source>
</evidence>
<dbReference type="InterPro" id="IPR041515">
    <property type="entry name" value="PPAF-2-like_Clip"/>
</dbReference>